<dbReference type="Gene3D" id="3.40.50.300">
    <property type="entry name" value="P-loop containing nucleotide triphosphate hydrolases"/>
    <property type="match status" value="1"/>
</dbReference>
<dbReference type="Proteomes" id="UP001549076">
    <property type="component" value="Unassembled WGS sequence"/>
</dbReference>
<sequence length="188" mass="20872">MGSERFFVITGGPGSGKTTLIEALGAKGHSAMPEAGRGIIRAQQAIDGPALPWRSPALFAELMLSWEMRSHAAARDMEGPLEGPLFFDRGIPDTIGYLRLTGLAVPDHMMSAARTMRYNRRVFIAPFWPEIFEQDAERRQTAAEAERTFDAMRTVYEELGYELLHLPLAPVDERVRFVAEAVGQPPQT</sequence>
<feature type="domain" description="NadR/Ttd14 AAA" evidence="1">
    <location>
        <begin position="7"/>
        <end position="174"/>
    </location>
</feature>
<protein>
    <submittedName>
        <fullName evidence="2">ATPase</fullName>
    </submittedName>
</protein>
<dbReference type="SUPFAM" id="SSF52540">
    <property type="entry name" value="P-loop containing nucleoside triphosphate hydrolases"/>
    <property type="match status" value="1"/>
</dbReference>
<keyword evidence="3" id="KW-1185">Reference proteome</keyword>
<accession>A0ABV2MT38</accession>
<reference evidence="2 3" key="1">
    <citation type="submission" date="2024-06" db="EMBL/GenBank/DDBJ databases">
        <title>Genomic Encyclopedia of Type Strains, Phase IV (KMG-IV): sequencing the most valuable type-strain genomes for metagenomic binning, comparative biology and taxonomic classification.</title>
        <authorList>
            <person name="Goeker M."/>
        </authorList>
    </citation>
    <scope>NUCLEOTIDE SEQUENCE [LARGE SCALE GENOMIC DNA]</scope>
    <source>
        <strain evidence="2 3">DSM 27865</strain>
    </source>
</reference>
<gene>
    <name evidence="2" type="ORF">ABID37_000148</name>
</gene>
<dbReference type="EMBL" id="JBEPML010000001">
    <property type="protein sequence ID" value="MET3789964.1"/>
    <property type="molecule type" value="Genomic_DNA"/>
</dbReference>
<evidence type="ECO:0000313" key="3">
    <source>
        <dbReference type="Proteomes" id="UP001549076"/>
    </source>
</evidence>
<organism evidence="2 3">
    <name type="scientific">Aquamicrobium terrae</name>
    <dbReference type="NCBI Taxonomy" id="1324945"/>
    <lineage>
        <taxon>Bacteria</taxon>
        <taxon>Pseudomonadati</taxon>
        <taxon>Pseudomonadota</taxon>
        <taxon>Alphaproteobacteria</taxon>
        <taxon>Hyphomicrobiales</taxon>
        <taxon>Phyllobacteriaceae</taxon>
        <taxon>Aquamicrobium</taxon>
    </lineage>
</organism>
<comment type="caution">
    <text evidence="2">The sequence shown here is derived from an EMBL/GenBank/DDBJ whole genome shotgun (WGS) entry which is preliminary data.</text>
</comment>
<name>A0ABV2MT38_9HYPH</name>
<proteinExistence type="predicted"/>
<dbReference type="Pfam" id="PF13521">
    <property type="entry name" value="AAA_28"/>
    <property type="match status" value="1"/>
</dbReference>
<evidence type="ECO:0000259" key="1">
    <source>
        <dbReference type="Pfam" id="PF13521"/>
    </source>
</evidence>
<dbReference type="InterPro" id="IPR038727">
    <property type="entry name" value="NadR/Ttd14_AAA_dom"/>
</dbReference>
<evidence type="ECO:0000313" key="2">
    <source>
        <dbReference type="EMBL" id="MET3789964.1"/>
    </source>
</evidence>
<dbReference type="InterPro" id="IPR027417">
    <property type="entry name" value="P-loop_NTPase"/>
</dbReference>
<dbReference type="RefSeq" id="WP_354192042.1">
    <property type="nucleotide sequence ID" value="NZ_JBEPML010000001.1"/>
</dbReference>